<feature type="compositionally biased region" description="Polar residues" evidence="5">
    <location>
        <begin position="760"/>
        <end position="773"/>
    </location>
</feature>
<evidence type="ECO:0000256" key="3">
    <source>
        <dbReference type="ARBA" id="ARBA00022737"/>
    </source>
</evidence>
<dbReference type="PROSITE" id="PS01024">
    <property type="entry name" value="PR55_1"/>
    <property type="match status" value="1"/>
</dbReference>
<dbReference type="RefSeq" id="XP_051069404.1">
    <property type="nucleotide sequence ID" value="XM_051219003.1"/>
</dbReference>
<dbReference type="SMART" id="SM00320">
    <property type="entry name" value="WD40"/>
    <property type="match status" value="3"/>
</dbReference>
<dbReference type="InterPro" id="IPR001680">
    <property type="entry name" value="WD40_rpt"/>
</dbReference>
<dbReference type="GO" id="GO:0000159">
    <property type="term" value="C:protein phosphatase type 2A complex"/>
    <property type="evidence" value="ECO:0007669"/>
    <property type="project" value="UniProtKB-UniRule"/>
</dbReference>
<dbReference type="AlphaFoldDB" id="A0A922LK46"/>
<feature type="region of interest" description="Disordered" evidence="5">
    <location>
        <begin position="748"/>
        <end position="773"/>
    </location>
</feature>
<evidence type="ECO:0000313" key="7">
    <source>
        <dbReference type="Proteomes" id="UP000471633"/>
    </source>
</evidence>
<dbReference type="InterPro" id="IPR000009">
    <property type="entry name" value="PP2A_PR55"/>
</dbReference>
<organism evidence="6 7">
    <name type="scientific">Schistosoma haematobium</name>
    <name type="common">Blood fluke</name>
    <dbReference type="NCBI Taxonomy" id="6185"/>
    <lineage>
        <taxon>Eukaryota</taxon>
        <taxon>Metazoa</taxon>
        <taxon>Spiralia</taxon>
        <taxon>Lophotrochozoa</taxon>
        <taxon>Platyhelminthes</taxon>
        <taxon>Trematoda</taxon>
        <taxon>Digenea</taxon>
        <taxon>Strigeidida</taxon>
        <taxon>Schistosomatoidea</taxon>
        <taxon>Schistosomatidae</taxon>
        <taxon>Schistosoma</taxon>
    </lineage>
</organism>
<keyword evidence="7" id="KW-1185">Reference proteome</keyword>
<name>A0A922LK46_SCHHA</name>
<dbReference type="PANTHER" id="PTHR11871">
    <property type="entry name" value="PROTEIN PHOSPHATASE PP2A REGULATORY SUBUNIT B"/>
    <property type="match status" value="1"/>
</dbReference>
<sequence length="799" mass="90516">MNKTLCESIRWYVSQIKGSNPEDIADGDNFTCVEFNESGELLATGDKAGRVTVFKNNKDTGLYDIYCTFTSHEPEFDYLKSLEIEEKINSITWLQAYSSAHHLLSANDKTIKLWRLSERHYEAYNFNIRDDENASLWDESSDQLNMIGPPIPHIITPDKLRIPKFRKSRHLTIEARPRRFFANAHAYHINAVSVNSDQETFLSADDLRINLWHLDVTNQSFTIVDLKPSNMEDLSEVITCSRFHPVQCNILAYSTSRGLIRLCDMRYRALCDDHVLVFEDPSLSQNLGFFADIIASLSDFRFGHTGNYLLARDYLTLKIWDMRMGDRPCEIYSVHEPFRSQLCMLYENDAIFDKFLCGWSDDDRYAITGSYGNLFHIFDRHNGSDWLYDLDDSSNPYNTNSACNTESYLSPKRFMSPDDPIGSRLGLSSIFVAPMDAVEALFPETTSQTSSHSSYSDNNDWNKFDDSSNTSEVSPGRTKLSNCQLEDPNPTENTPSAPPTGSKRRKQILPSRADISTDSHCVVQSEHEKARSCHHKSKHRHRNKHSQCERIEKCGYDVSSSCTVPNSNDGHELSSVIVKLLPVKITSIEEFQSGTSTVPGMHQIHCQRKILHLSWHPKKFLTVALSGNQMFLVSGQPTFSGTLPSQKDSSHCSSCLSKSTDDENNIPSGHCEARSTSIRDKVTPILCKSSNVKAAKRRRRRHHQAGSSNLVNAFPNLSDRRENHISDIDVLPVDSVVCGMDYTTNYEADHEDNYDEQHTSKAQLDSINSDPNSESVPCINSLFPSSRETFSTNLNDVLH</sequence>
<dbReference type="CTD" id="24595173"/>
<keyword evidence="2 4" id="KW-0853">WD repeat</keyword>
<feature type="compositionally biased region" description="Basic residues" evidence="5">
    <location>
        <begin position="694"/>
        <end position="704"/>
    </location>
</feature>
<reference evidence="6" key="1">
    <citation type="journal article" date="2012" name="Nat. Genet.">
        <title>Whole-genome sequence of Schistosoma haematobium.</title>
        <authorList>
            <person name="Young N.D."/>
            <person name="Jex A.R."/>
            <person name="Li B."/>
            <person name="Liu S."/>
            <person name="Yang L."/>
            <person name="Xiong Z."/>
            <person name="Li Y."/>
            <person name="Cantacessi C."/>
            <person name="Hall R.S."/>
            <person name="Xu X."/>
            <person name="Chen F."/>
            <person name="Wu X."/>
            <person name="Zerlotini A."/>
            <person name="Oliveira G."/>
            <person name="Hofmann A."/>
            <person name="Zhang G."/>
            <person name="Fang X."/>
            <person name="Kang Y."/>
            <person name="Campbell B.E."/>
            <person name="Loukas A."/>
            <person name="Ranganathan S."/>
            <person name="Rollinson D."/>
            <person name="Rinaldi G."/>
            <person name="Brindley P.J."/>
            <person name="Yang H."/>
            <person name="Wang J."/>
            <person name="Wang J."/>
            <person name="Gasser R.B."/>
        </authorList>
    </citation>
    <scope>NUCLEOTIDE SEQUENCE</scope>
</reference>
<reference evidence="6" key="2">
    <citation type="journal article" date="2019" name="Gigascience">
        <title>High-quality Schistosoma haematobium genome achieved by single-molecule and long-range sequencing.</title>
        <authorList>
            <person name="Stroehlein A.J."/>
            <person name="Korhonen P.K."/>
            <person name="Chong T.M."/>
            <person name="Lim Y.L."/>
            <person name="Chan K.G."/>
            <person name="Webster B."/>
            <person name="Rollinson D."/>
            <person name="Brindley P.J."/>
            <person name="Gasser R.B."/>
            <person name="Young N.D."/>
        </authorList>
    </citation>
    <scope>NUCLEOTIDE SEQUENCE</scope>
</reference>
<accession>A0A922LK46</accession>
<evidence type="ECO:0000256" key="5">
    <source>
        <dbReference type="SAM" id="MobiDB-lite"/>
    </source>
</evidence>
<dbReference type="Proteomes" id="UP000471633">
    <property type="component" value="Unassembled WGS sequence"/>
</dbReference>
<feature type="compositionally biased region" description="Low complexity" evidence="5">
    <location>
        <begin position="445"/>
        <end position="456"/>
    </location>
</feature>
<reference evidence="6" key="3">
    <citation type="submission" date="2021-06" db="EMBL/GenBank/DDBJ databases">
        <title>Chromosome-level genome assembly for S. haematobium.</title>
        <authorList>
            <person name="Stroehlein A.J."/>
        </authorList>
    </citation>
    <scope>NUCLEOTIDE SEQUENCE</scope>
</reference>
<dbReference type="GO" id="GO:0019888">
    <property type="term" value="F:protein phosphatase regulator activity"/>
    <property type="evidence" value="ECO:0007669"/>
    <property type="project" value="InterPro"/>
</dbReference>
<dbReference type="GeneID" id="24595173"/>
<dbReference type="SUPFAM" id="SSF50978">
    <property type="entry name" value="WD40 repeat-like"/>
    <property type="match status" value="1"/>
</dbReference>
<gene>
    <name evidence="6" type="primary">PPP2R2B_4</name>
    <name evidence="6" type="ORF">MS3_00010616</name>
</gene>
<feature type="compositionally biased region" description="Polar residues" evidence="5">
    <location>
        <begin position="467"/>
        <end position="495"/>
    </location>
</feature>
<evidence type="ECO:0000256" key="2">
    <source>
        <dbReference type="ARBA" id="ARBA00022574"/>
    </source>
</evidence>
<protein>
    <recommendedName>
        <fullName evidence="4">Serine/threonine-protein phosphatase 2A 55 kDa regulatory subunit B</fullName>
    </recommendedName>
</protein>
<dbReference type="EMBL" id="AMPZ03000003">
    <property type="protein sequence ID" value="KAH9587742.1"/>
    <property type="molecule type" value="Genomic_DNA"/>
</dbReference>
<feature type="region of interest" description="Disordered" evidence="5">
    <location>
        <begin position="444"/>
        <end position="506"/>
    </location>
</feature>
<evidence type="ECO:0000313" key="6">
    <source>
        <dbReference type="EMBL" id="KAH9587742.1"/>
    </source>
</evidence>
<dbReference type="InterPro" id="IPR018067">
    <property type="entry name" value="PP2A_PR55_CS"/>
</dbReference>
<comment type="caution">
    <text evidence="6">The sequence shown here is derived from an EMBL/GenBank/DDBJ whole genome shotgun (WGS) entry which is preliminary data.</text>
</comment>
<keyword evidence="3 4" id="KW-0677">Repeat</keyword>
<dbReference type="InterPro" id="IPR036322">
    <property type="entry name" value="WD40_repeat_dom_sf"/>
</dbReference>
<evidence type="ECO:0000256" key="1">
    <source>
        <dbReference type="ARBA" id="ARBA00008259"/>
    </source>
</evidence>
<dbReference type="InterPro" id="IPR015943">
    <property type="entry name" value="WD40/YVTN_repeat-like_dom_sf"/>
</dbReference>
<dbReference type="KEGG" id="shx:MS3_00010616"/>
<evidence type="ECO:0000256" key="4">
    <source>
        <dbReference type="RuleBase" id="RU331113"/>
    </source>
</evidence>
<dbReference type="PRINTS" id="PR00600">
    <property type="entry name" value="PP2APR55"/>
</dbReference>
<proteinExistence type="inferred from homology"/>
<feature type="region of interest" description="Disordered" evidence="5">
    <location>
        <begin position="693"/>
        <end position="714"/>
    </location>
</feature>
<dbReference type="Gene3D" id="2.130.10.10">
    <property type="entry name" value="YVTN repeat-like/Quinoprotein amine dehydrogenase"/>
    <property type="match status" value="1"/>
</dbReference>
<reference evidence="6" key="4">
    <citation type="journal article" date="2022" name="PLoS Pathog.">
        <title>Chromosome-level genome of Schistosoma haematobium underpins genome-wide explorations of molecular variation.</title>
        <authorList>
            <person name="Stroehlein A.J."/>
            <person name="Korhonen P.K."/>
            <person name="Lee V.V."/>
            <person name="Ralph S.A."/>
            <person name="Mentink-Kane M."/>
            <person name="You H."/>
            <person name="McManus D.P."/>
            <person name="Tchuente L.T."/>
            <person name="Stothard J.R."/>
            <person name="Kaur P."/>
            <person name="Dudchenko O."/>
            <person name="Aiden E.L."/>
            <person name="Yang B."/>
            <person name="Yang H."/>
            <person name="Emery A.M."/>
            <person name="Webster B.L."/>
            <person name="Brindley P.J."/>
            <person name="Rollinson D."/>
            <person name="Chang B.C.H."/>
            <person name="Gasser R.B."/>
            <person name="Young N.D."/>
        </authorList>
    </citation>
    <scope>NUCLEOTIDE SEQUENCE</scope>
</reference>
<comment type="similarity">
    <text evidence="1 4">Belongs to the phosphatase 2A regulatory subunit B family.</text>
</comment>